<dbReference type="Pfam" id="PF01408">
    <property type="entry name" value="GFO_IDH_MocA"/>
    <property type="match status" value="1"/>
</dbReference>
<evidence type="ECO:0000259" key="2">
    <source>
        <dbReference type="Pfam" id="PF22725"/>
    </source>
</evidence>
<dbReference type="Gene3D" id="3.30.360.10">
    <property type="entry name" value="Dihydrodipicolinate Reductase, domain 2"/>
    <property type="match status" value="1"/>
</dbReference>
<organism evidence="3 4">
    <name type="scientific">Pikeienuella piscinae</name>
    <dbReference type="NCBI Taxonomy" id="2748098"/>
    <lineage>
        <taxon>Bacteria</taxon>
        <taxon>Pseudomonadati</taxon>
        <taxon>Pseudomonadota</taxon>
        <taxon>Alphaproteobacteria</taxon>
        <taxon>Rhodobacterales</taxon>
        <taxon>Paracoccaceae</taxon>
        <taxon>Pikeienuella</taxon>
    </lineage>
</organism>
<protein>
    <submittedName>
        <fullName evidence="3">Gfo/Idh/MocA family oxidoreductase</fullName>
    </submittedName>
</protein>
<name>A0A7L5BWP4_9RHOB</name>
<dbReference type="InterPro" id="IPR052515">
    <property type="entry name" value="Gfo/Idh/MocA_Oxidoreductase"/>
</dbReference>
<dbReference type="AlphaFoldDB" id="A0A7L5BWP4"/>
<gene>
    <name evidence="3" type="ORF">G5B40_07145</name>
</gene>
<dbReference type="SUPFAM" id="SSF51735">
    <property type="entry name" value="NAD(P)-binding Rossmann-fold domains"/>
    <property type="match status" value="1"/>
</dbReference>
<evidence type="ECO:0000259" key="1">
    <source>
        <dbReference type="Pfam" id="PF01408"/>
    </source>
</evidence>
<dbReference type="Pfam" id="PF22725">
    <property type="entry name" value="GFO_IDH_MocA_C3"/>
    <property type="match status" value="1"/>
</dbReference>
<feature type="domain" description="Gfo/Idh/MocA-like oxidoreductase N-terminal" evidence="1">
    <location>
        <begin position="5"/>
        <end position="121"/>
    </location>
</feature>
<dbReference type="RefSeq" id="WP_165096853.1">
    <property type="nucleotide sequence ID" value="NZ_CP049056.1"/>
</dbReference>
<dbReference type="PANTHER" id="PTHR43249">
    <property type="entry name" value="UDP-N-ACETYL-2-AMINO-2-DEOXY-D-GLUCURONATE OXIDASE"/>
    <property type="match status" value="1"/>
</dbReference>
<dbReference type="Gene3D" id="3.40.50.720">
    <property type="entry name" value="NAD(P)-binding Rossmann-like Domain"/>
    <property type="match status" value="1"/>
</dbReference>
<dbReference type="InterPro" id="IPR036291">
    <property type="entry name" value="NAD(P)-bd_dom_sf"/>
</dbReference>
<dbReference type="SUPFAM" id="SSF55347">
    <property type="entry name" value="Glyceraldehyde-3-phosphate dehydrogenase-like, C-terminal domain"/>
    <property type="match status" value="1"/>
</dbReference>
<dbReference type="InterPro" id="IPR000683">
    <property type="entry name" value="Gfo/Idh/MocA-like_OxRdtase_N"/>
</dbReference>
<dbReference type="Proteomes" id="UP000503336">
    <property type="component" value="Chromosome"/>
</dbReference>
<feature type="domain" description="GFO/IDH/MocA-like oxidoreductase" evidence="2">
    <location>
        <begin position="133"/>
        <end position="255"/>
    </location>
</feature>
<proteinExistence type="predicted"/>
<dbReference type="PANTHER" id="PTHR43249:SF1">
    <property type="entry name" value="D-GLUCOSIDE 3-DEHYDROGENASE"/>
    <property type="match status" value="1"/>
</dbReference>
<evidence type="ECO:0000313" key="4">
    <source>
        <dbReference type="Proteomes" id="UP000503336"/>
    </source>
</evidence>
<sequence>MSGKIRLAIIGLGMAAKPHLEALAELEDEIAVSGVLTRSGAKAAATAELFGCKTFSSLEELASDNGTDAALVLTPPNQRAEIVRALAGAGKHILMEKPVERTGAAARTLVETCEAAGVTLGIVFQHRFRAGARRLAELIREGALGEVALARIDVPWWRDQAYYDTPGRGSYERDGGGVLISQAIHTLDLALSLTGPAKNVSALTATTAIHRMESEDFAAAGLRFASGAVGALMATTASCPGHVESIAIEGTSGAAILRGGELTVTWRDGREEFVAESAETGGGADPMAFPCDWHRDLIADFARAIRSGGAPAVTGRAALRVHALIDAITASSREGRMVEVADMEAL</sequence>
<evidence type="ECO:0000313" key="3">
    <source>
        <dbReference type="EMBL" id="QIE55248.1"/>
    </source>
</evidence>
<dbReference type="GO" id="GO:0000166">
    <property type="term" value="F:nucleotide binding"/>
    <property type="evidence" value="ECO:0007669"/>
    <property type="project" value="InterPro"/>
</dbReference>
<dbReference type="EMBL" id="CP049056">
    <property type="protein sequence ID" value="QIE55248.1"/>
    <property type="molecule type" value="Genomic_DNA"/>
</dbReference>
<dbReference type="InterPro" id="IPR055170">
    <property type="entry name" value="GFO_IDH_MocA-like_dom"/>
</dbReference>
<reference evidence="3 4" key="1">
    <citation type="submission" date="2020-02" db="EMBL/GenBank/DDBJ databases">
        <title>complete genome sequence of Rhodobacteraceae bacterium.</title>
        <authorList>
            <person name="Park J."/>
            <person name="Kim Y.-S."/>
            <person name="Kim K.-H."/>
        </authorList>
    </citation>
    <scope>NUCLEOTIDE SEQUENCE [LARGE SCALE GENOMIC DNA]</scope>
    <source>
        <strain evidence="3 4">RR4-56</strain>
    </source>
</reference>
<accession>A0A7L5BWP4</accession>
<dbReference type="KEGG" id="hdh:G5B40_07145"/>
<keyword evidence="4" id="KW-1185">Reference proteome</keyword>